<dbReference type="InterPro" id="IPR036188">
    <property type="entry name" value="FAD/NAD-bd_sf"/>
</dbReference>
<proteinExistence type="predicted"/>
<reference evidence="7 8" key="1">
    <citation type="submission" date="2020-03" db="EMBL/GenBank/DDBJ databases">
        <title>Assessment of the enzymatic potential of alkaline-tolerant lipase obtained from Bacillus luteus H11 (technogenic soil) for the bioremediation of saline soils contaminated with petroleum substances.</title>
        <authorList>
            <person name="Kalwasinska A."/>
        </authorList>
    </citation>
    <scope>NUCLEOTIDE SEQUENCE [LARGE SCALE GENOMIC DNA]</scope>
    <source>
        <strain evidence="7 8">H11</strain>
    </source>
</reference>
<evidence type="ECO:0000259" key="5">
    <source>
        <dbReference type="Pfam" id="PF07992"/>
    </source>
</evidence>
<dbReference type="InterPro" id="IPR041854">
    <property type="entry name" value="BFD-like_2Fe2S-bd_dom_sf"/>
</dbReference>
<evidence type="ECO:0000256" key="2">
    <source>
        <dbReference type="ARBA" id="ARBA00022630"/>
    </source>
</evidence>
<sequence length="752" mass="81950">MNREKLVVIGNGMAGMHTVENILARDPDRFEIHVYGREPYANYNRIMLSSLLQGTSEEQDIIIHEEAWYEKHHIHFHKQEEVVQLDPANRLLYTAEGAEDSFDKAVFATGSDPFILPLPGTDFPSVIPFRTIDDCRYMIRRAVSAKDAVVIGGGLLGLEAARGLLHQGMNVHVVHLAESVMERQLDQLAAGLLQEELEQLGITFHMQCETASFTGTDDVEAVHFKDGRSIAADLVVMAVGIRPNTAAAAASGVACQRGIVVNRELQTNAPGIYAVGECAEIDGVTYGLVKPAYEQAEVLAANLCGETSSYADSILYTQLKAVGIDVFSAGRIEAGPADQVLIHRDDTMGVYRKLILNRDRLEGAVLYGDKAGQQEVLTLIRSRKLMLPDEARSILAAESGAGAASMQAADTVCHCNSVSCGDITAAFCRSGADTVQAVKAHTGAASSCGGCRPLVAELVTLLNSGALQDDLPSDAFCSCTNLHTDAVAAEVMTMEAATPETVRKTLAFSNRNGCSYCRGALPYMLHLFKPEAGLIIETPYPAPASQDTVSFMPELPGGLVTPAQLKQFEQALEQFPHVSIQLTSEQRMLFTGIRQQEADTFKRCIGLAAEPTDYYRIRPVVTNGASGNHLSRELDQQLGRVPTPADVVVEISDRSLSASAQLSLTRSDAGWDIYLGSAEKQLFYTAHADVFSFICALVQYYRESAFYEEPIDSWASRIGFVPVREVLLDEENCRLLHARLQEAQQHMERSTV</sequence>
<dbReference type="PRINTS" id="PR00411">
    <property type="entry name" value="PNDRDTASEI"/>
</dbReference>
<dbReference type="FunFam" id="3.50.50.60:FF:000033">
    <property type="entry name" value="Nitrite reductase [NAD(P)H], large subunit"/>
    <property type="match status" value="1"/>
</dbReference>
<evidence type="ECO:0000313" key="8">
    <source>
        <dbReference type="Proteomes" id="UP000752012"/>
    </source>
</evidence>
<organism evidence="7 8">
    <name type="scientific">Alkalicoccus luteus</name>
    <dbReference type="NCBI Taxonomy" id="1237094"/>
    <lineage>
        <taxon>Bacteria</taxon>
        <taxon>Bacillati</taxon>
        <taxon>Bacillota</taxon>
        <taxon>Bacilli</taxon>
        <taxon>Bacillales</taxon>
        <taxon>Bacillaceae</taxon>
        <taxon>Alkalicoccus</taxon>
    </lineage>
</organism>
<dbReference type="InterPro" id="IPR050260">
    <property type="entry name" value="FAD-bd_OxRdtase"/>
</dbReference>
<dbReference type="InterPro" id="IPR023753">
    <property type="entry name" value="FAD/NAD-binding_dom"/>
</dbReference>
<dbReference type="NCBIfam" id="TIGR02374">
    <property type="entry name" value="nitri_red_nirB"/>
    <property type="match status" value="1"/>
</dbReference>
<dbReference type="Gene3D" id="3.50.50.60">
    <property type="entry name" value="FAD/NAD(P)-binding domain"/>
    <property type="match status" value="2"/>
</dbReference>
<dbReference type="InterPro" id="IPR012744">
    <property type="entry name" value="Nitri_red_NirB"/>
</dbReference>
<keyword evidence="3" id="KW-0274">FAD</keyword>
<dbReference type="Pfam" id="PF18267">
    <property type="entry name" value="Rubredoxin_C"/>
    <property type="match status" value="1"/>
</dbReference>
<dbReference type="EMBL" id="JAATHJ010000038">
    <property type="protein sequence ID" value="NJP39084.1"/>
    <property type="molecule type" value="Genomic_DNA"/>
</dbReference>
<dbReference type="PRINTS" id="PR00368">
    <property type="entry name" value="FADPNR"/>
</dbReference>
<keyword evidence="8" id="KW-1185">Reference proteome</keyword>
<evidence type="ECO:0000256" key="3">
    <source>
        <dbReference type="ARBA" id="ARBA00022827"/>
    </source>
</evidence>
<evidence type="ECO:0000259" key="6">
    <source>
        <dbReference type="Pfam" id="PF18267"/>
    </source>
</evidence>
<dbReference type="InterPro" id="IPR041575">
    <property type="entry name" value="Rubredoxin_C"/>
</dbReference>
<evidence type="ECO:0000256" key="1">
    <source>
        <dbReference type="ARBA" id="ARBA00001974"/>
    </source>
</evidence>
<dbReference type="InterPro" id="IPR016156">
    <property type="entry name" value="FAD/NAD-linked_Rdtase_dimer_sf"/>
</dbReference>
<feature type="domain" description="BFD-like [2Fe-2S]-binding" evidence="4">
    <location>
        <begin position="412"/>
        <end position="459"/>
    </location>
</feature>
<gene>
    <name evidence="7" type="ORF">HCN83_16055</name>
</gene>
<comment type="cofactor">
    <cofactor evidence="1">
        <name>FAD</name>
        <dbReference type="ChEBI" id="CHEBI:57692"/>
    </cofactor>
</comment>
<dbReference type="GO" id="GO:0050660">
    <property type="term" value="F:flavin adenine dinucleotide binding"/>
    <property type="evidence" value="ECO:0007669"/>
    <property type="project" value="InterPro"/>
</dbReference>
<dbReference type="RefSeq" id="WP_168009172.1">
    <property type="nucleotide sequence ID" value="NZ_JAATHJ010000038.1"/>
</dbReference>
<dbReference type="SUPFAM" id="SSF51905">
    <property type="entry name" value="FAD/NAD(P)-binding domain"/>
    <property type="match status" value="1"/>
</dbReference>
<dbReference type="Gene3D" id="3.30.390.30">
    <property type="match status" value="1"/>
</dbReference>
<keyword evidence="2" id="KW-0285">Flavoprotein</keyword>
<comment type="caution">
    <text evidence="7">The sequence shown here is derived from an EMBL/GenBank/DDBJ whole genome shotgun (WGS) entry which is preliminary data.</text>
</comment>
<dbReference type="GO" id="GO:0098809">
    <property type="term" value="F:nitrite reductase activity"/>
    <property type="evidence" value="ECO:0007669"/>
    <property type="project" value="InterPro"/>
</dbReference>
<dbReference type="Pfam" id="PF07992">
    <property type="entry name" value="Pyr_redox_2"/>
    <property type="match status" value="1"/>
</dbReference>
<dbReference type="GO" id="GO:0042128">
    <property type="term" value="P:nitrate assimilation"/>
    <property type="evidence" value="ECO:0007669"/>
    <property type="project" value="InterPro"/>
</dbReference>
<accession>A0A969TYD3</accession>
<feature type="domain" description="NADH-rubredoxin oxidoreductase C-terminal" evidence="6">
    <location>
        <begin position="317"/>
        <end position="383"/>
    </location>
</feature>
<dbReference type="SUPFAM" id="SSF55124">
    <property type="entry name" value="Nitrite/Sulfite reductase N-terminal domain-like"/>
    <property type="match status" value="1"/>
</dbReference>
<dbReference type="PANTHER" id="PTHR43429">
    <property type="entry name" value="PYRIDINE NUCLEOTIDE-DISULFIDE OXIDOREDUCTASE DOMAIN-CONTAINING"/>
    <property type="match status" value="1"/>
</dbReference>
<feature type="domain" description="FAD/NAD(P)-binding" evidence="5">
    <location>
        <begin position="5"/>
        <end position="296"/>
    </location>
</feature>
<dbReference type="AlphaFoldDB" id="A0A969TYD3"/>
<protein>
    <submittedName>
        <fullName evidence="7">NAD(P)/FAD-dependent oxidoreductase</fullName>
    </submittedName>
</protein>
<evidence type="ECO:0000259" key="4">
    <source>
        <dbReference type="Pfam" id="PF04324"/>
    </source>
</evidence>
<dbReference type="GO" id="GO:0050661">
    <property type="term" value="F:NADP binding"/>
    <property type="evidence" value="ECO:0007669"/>
    <property type="project" value="InterPro"/>
</dbReference>
<dbReference type="Proteomes" id="UP000752012">
    <property type="component" value="Unassembled WGS sequence"/>
</dbReference>
<evidence type="ECO:0000313" key="7">
    <source>
        <dbReference type="EMBL" id="NJP39084.1"/>
    </source>
</evidence>
<dbReference type="Gene3D" id="1.10.10.1100">
    <property type="entry name" value="BFD-like [2Fe-2S]-binding domain"/>
    <property type="match status" value="1"/>
</dbReference>
<dbReference type="InterPro" id="IPR036136">
    <property type="entry name" value="Nit/Sulf_reduc_fer-like_dom_sf"/>
</dbReference>
<dbReference type="PANTHER" id="PTHR43429:SF3">
    <property type="entry name" value="NITRITE REDUCTASE [NAD(P)H]"/>
    <property type="match status" value="1"/>
</dbReference>
<name>A0A969TYD3_9BACI</name>
<dbReference type="Pfam" id="PF04324">
    <property type="entry name" value="Fer2_BFD"/>
    <property type="match status" value="1"/>
</dbReference>
<dbReference type="InterPro" id="IPR007419">
    <property type="entry name" value="BFD-like_2Fe2S-bd_dom"/>
</dbReference>